<proteinExistence type="inferred from homology"/>
<dbReference type="SUPFAM" id="SSF54001">
    <property type="entry name" value="Cysteine proteinases"/>
    <property type="match status" value="1"/>
</dbReference>
<sequence>MKKGFKALTTGLLAGSMLLGGLAAGPGQAEAAMVSAKFGTTVNVANENRVIDNIIRTGKSLMGGKAQYSHNYVPGKYMDCSQFIYYIFKKNGIDIHTRDDDRQVKLGSYVPKSKLQKGDLIFYSTKKNKWDITHVSMYIGNGKVLHMANTKYDVTISNLNSSWHQKYYVTARRVIK</sequence>
<dbReference type="EMBL" id="BJXX01000008">
    <property type="protein sequence ID" value="GEN32598.1"/>
    <property type="molecule type" value="Genomic_DNA"/>
</dbReference>
<feature type="domain" description="NlpC/P60" evidence="6">
    <location>
        <begin position="48"/>
        <end position="175"/>
    </location>
</feature>
<evidence type="ECO:0000256" key="5">
    <source>
        <dbReference type="SAM" id="SignalP"/>
    </source>
</evidence>
<dbReference type="Gene3D" id="3.90.1720.10">
    <property type="entry name" value="endopeptidase domain like (from Nostoc punctiforme)"/>
    <property type="match status" value="1"/>
</dbReference>
<reference evidence="7 8" key="1">
    <citation type="submission" date="2019-07" db="EMBL/GenBank/DDBJ databases">
        <title>Whole genome shotgun sequence of Aneurinibacillus danicus NBRC 102444.</title>
        <authorList>
            <person name="Hosoyama A."/>
            <person name="Uohara A."/>
            <person name="Ohji S."/>
            <person name="Ichikawa N."/>
        </authorList>
    </citation>
    <scope>NUCLEOTIDE SEQUENCE [LARGE SCALE GENOMIC DNA]</scope>
    <source>
        <strain evidence="7 8">NBRC 102444</strain>
    </source>
</reference>
<evidence type="ECO:0000256" key="2">
    <source>
        <dbReference type="ARBA" id="ARBA00022670"/>
    </source>
</evidence>
<gene>
    <name evidence="7" type="ORF">ADA01nite_00580</name>
</gene>
<name>A0A511V3V0_9BACL</name>
<evidence type="ECO:0000259" key="6">
    <source>
        <dbReference type="PROSITE" id="PS51935"/>
    </source>
</evidence>
<keyword evidence="3" id="KW-0378">Hydrolase</keyword>
<feature type="signal peptide" evidence="5">
    <location>
        <begin position="1"/>
        <end position="31"/>
    </location>
</feature>
<evidence type="ECO:0000313" key="8">
    <source>
        <dbReference type="Proteomes" id="UP000321157"/>
    </source>
</evidence>
<dbReference type="InterPro" id="IPR000064">
    <property type="entry name" value="NLP_P60_dom"/>
</dbReference>
<dbReference type="InterPro" id="IPR038765">
    <property type="entry name" value="Papain-like_cys_pep_sf"/>
</dbReference>
<accession>A0A511V3V0</accession>
<dbReference type="PANTHER" id="PTHR47053:SF1">
    <property type="entry name" value="MUREIN DD-ENDOPEPTIDASE MEPH-RELATED"/>
    <property type="match status" value="1"/>
</dbReference>
<dbReference type="AlphaFoldDB" id="A0A511V3V0"/>
<feature type="chain" id="PRO_5022153276" description="NlpC/P60 domain-containing protein" evidence="5">
    <location>
        <begin position="32"/>
        <end position="176"/>
    </location>
</feature>
<dbReference type="Pfam" id="PF00877">
    <property type="entry name" value="NLPC_P60"/>
    <property type="match status" value="1"/>
</dbReference>
<evidence type="ECO:0000256" key="3">
    <source>
        <dbReference type="ARBA" id="ARBA00022801"/>
    </source>
</evidence>
<keyword evidence="8" id="KW-1185">Reference proteome</keyword>
<keyword evidence="2" id="KW-0645">Protease</keyword>
<comment type="similarity">
    <text evidence="1">Belongs to the peptidase C40 family.</text>
</comment>
<keyword evidence="5" id="KW-0732">Signal</keyword>
<dbReference type="Proteomes" id="UP000321157">
    <property type="component" value="Unassembled WGS sequence"/>
</dbReference>
<evidence type="ECO:0000313" key="7">
    <source>
        <dbReference type="EMBL" id="GEN32598.1"/>
    </source>
</evidence>
<dbReference type="InterPro" id="IPR051202">
    <property type="entry name" value="Peptidase_C40"/>
</dbReference>
<dbReference type="GO" id="GO:0006508">
    <property type="term" value="P:proteolysis"/>
    <property type="evidence" value="ECO:0007669"/>
    <property type="project" value="UniProtKB-KW"/>
</dbReference>
<keyword evidence="4" id="KW-0788">Thiol protease</keyword>
<protein>
    <recommendedName>
        <fullName evidence="6">NlpC/P60 domain-containing protein</fullName>
    </recommendedName>
</protein>
<dbReference type="PANTHER" id="PTHR47053">
    <property type="entry name" value="MUREIN DD-ENDOPEPTIDASE MEPH-RELATED"/>
    <property type="match status" value="1"/>
</dbReference>
<dbReference type="GO" id="GO:0008234">
    <property type="term" value="F:cysteine-type peptidase activity"/>
    <property type="evidence" value="ECO:0007669"/>
    <property type="project" value="UniProtKB-KW"/>
</dbReference>
<organism evidence="7 8">
    <name type="scientific">Aneurinibacillus danicus</name>
    <dbReference type="NCBI Taxonomy" id="267746"/>
    <lineage>
        <taxon>Bacteria</taxon>
        <taxon>Bacillati</taxon>
        <taxon>Bacillota</taxon>
        <taxon>Bacilli</taxon>
        <taxon>Bacillales</taxon>
        <taxon>Paenibacillaceae</taxon>
        <taxon>Aneurinibacillus group</taxon>
        <taxon>Aneurinibacillus</taxon>
    </lineage>
</organism>
<evidence type="ECO:0000256" key="4">
    <source>
        <dbReference type="ARBA" id="ARBA00022807"/>
    </source>
</evidence>
<dbReference type="PROSITE" id="PS51935">
    <property type="entry name" value="NLPC_P60"/>
    <property type="match status" value="1"/>
</dbReference>
<evidence type="ECO:0000256" key="1">
    <source>
        <dbReference type="ARBA" id="ARBA00007074"/>
    </source>
</evidence>
<dbReference type="RefSeq" id="WP_170230036.1">
    <property type="nucleotide sequence ID" value="NZ_BJXX01000008.1"/>
</dbReference>
<comment type="caution">
    <text evidence="7">The sequence shown here is derived from an EMBL/GenBank/DDBJ whole genome shotgun (WGS) entry which is preliminary data.</text>
</comment>